<organism evidence="1 2">
    <name type="scientific">Trifolium medium</name>
    <dbReference type="NCBI Taxonomy" id="97028"/>
    <lineage>
        <taxon>Eukaryota</taxon>
        <taxon>Viridiplantae</taxon>
        <taxon>Streptophyta</taxon>
        <taxon>Embryophyta</taxon>
        <taxon>Tracheophyta</taxon>
        <taxon>Spermatophyta</taxon>
        <taxon>Magnoliopsida</taxon>
        <taxon>eudicotyledons</taxon>
        <taxon>Gunneridae</taxon>
        <taxon>Pentapetalae</taxon>
        <taxon>rosids</taxon>
        <taxon>fabids</taxon>
        <taxon>Fabales</taxon>
        <taxon>Fabaceae</taxon>
        <taxon>Papilionoideae</taxon>
        <taxon>50 kb inversion clade</taxon>
        <taxon>NPAAA clade</taxon>
        <taxon>Hologalegina</taxon>
        <taxon>IRL clade</taxon>
        <taxon>Trifolieae</taxon>
        <taxon>Trifolium</taxon>
    </lineage>
</organism>
<evidence type="ECO:0000313" key="1">
    <source>
        <dbReference type="EMBL" id="MCI85637.1"/>
    </source>
</evidence>
<protein>
    <submittedName>
        <fullName evidence="1">Uncharacterized protein</fullName>
    </submittedName>
</protein>
<reference evidence="1 2" key="1">
    <citation type="journal article" date="2018" name="Front. Plant Sci.">
        <title>Red Clover (Trifolium pratense) and Zigzag Clover (T. medium) - A Picture of Genomic Similarities and Differences.</title>
        <authorList>
            <person name="Dluhosova J."/>
            <person name="Istvanek J."/>
            <person name="Nedelnik J."/>
            <person name="Repkova J."/>
        </authorList>
    </citation>
    <scope>NUCLEOTIDE SEQUENCE [LARGE SCALE GENOMIC DNA]</scope>
    <source>
        <strain evidence="2">cv. 10/8</strain>
        <tissue evidence="1">Leaf</tissue>
    </source>
</reference>
<dbReference type="EMBL" id="LXQA011120143">
    <property type="protein sequence ID" value="MCI85637.1"/>
    <property type="molecule type" value="Genomic_DNA"/>
</dbReference>
<keyword evidence="2" id="KW-1185">Reference proteome</keyword>
<accession>A0A392VBW1</accession>
<comment type="caution">
    <text evidence="1">The sequence shown here is derived from an EMBL/GenBank/DDBJ whole genome shotgun (WGS) entry which is preliminary data.</text>
</comment>
<feature type="non-terminal residue" evidence="1">
    <location>
        <position position="24"/>
    </location>
</feature>
<name>A0A392VBW1_9FABA</name>
<dbReference type="Proteomes" id="UP000265520">
    <property type="component" value="Unassembled WGS sequence"/>
</dbReference>
<dbReference type="AlphaFoldDB" id="A0A392VBW1"/>
<proteinExistence type="predicted"/>
<evidence type="ECO:0000313" key="2">
    <source>
        <dbReference type="Proteomes" id="UP000265520"/>
    </source>
</evidence>
<sequence length="24" mass="2678">MPSEAESTLFDASIFLHALTLREV</sequence>